<dbReference type="AlphaFoldDB" id="A0A0A2TVU4"/>
<comment type="caution">
    <text evidence="1">The sequence shown here is derived from an EMBL/GenBank/DDBJ whole genome shotgun (WGS) entry which is preliminary data.</text>
</comment>
<evidence type="ECO:0000313" key="1">
    <source>
        <dbReference type="EMBL" id="KGP73380.1"/>
    </source>
</evidence>
<sequence length="63" mass="7808">MTMKKWNKVNERFEADDQEYAENMYYKDHYKDDRKMTDLELLSIYYSNNNTIPIDVSKFNSRR</sequence>
<protein>
    <submittedName>
        <fullName evidence="1">Uncharacterized protein</fullName>
    </submittedName>
</protein>
<dbReference type="RefSeq" id="WP_036817866.1">
    <property type="nucleotide sequence ID" value="NZ_AVBF01000014.1"/>
</dbReference>
<dbReference type="Proteomes" id="UP000030147">
    <property type="component" value="Unassembled WGS sequence"/>
</dbReference>
<name>A0A0A2TVU4_9BACI</name>
<evidence type="ECO:0000313" key="2">
    <source>
        <dbReference type="Proteomes" id="UP000030147"/>
    </source>
</evidence>
<keyword evidence="2" id="KW-1185">Reference proteome</keyword>
<accession>A0A0A2TVU4</accession>
<gene>
    <name evidence="1" type="ORF">N782_05565</name>
</gene>
<proteinExistence type="predicted"/>
<organism evidence="1 2">
    <name type="scientific">Pontibacillus yanchengensis Y32</name>
    <dbReference type="NCBI Taxonomy" id="1385514"/>
    <lineage>
        <taxon>Bacteria</taxon>
        <taxon>Bacillati</taxon>
        <taxon>Bacillota</taxon>
        <taxon>Bacilli</taxon>
        <taxon>Bacillales</taxon>
        <taxon>Bacillaceae</taxon>
        <taxon>Pontibacillus</taxon>
    </lineage>
</organism>
<reference evidence="1 2" key="1">
    <citation type="journal article" date="2015" name="Stand. Genomic Sci.">
        <title>High quality draft genome sequence of the moderately halophilic bacterium Pontibacillus yanchengensis Y32(T) and comparison among Pontibacillus genomes.</title>
        <authorList>
            <person name="Huang J."/>
            <person name="Qiao Z.X."/>
            <person name="Tang J.W."/>
            <person name="Wang G."/>
        </authorList>
    </citation>
    <scope>NUCLEOTIDE SEQUENCE [LARGE SCALE GENOMIC DNA]</scope>
    <source>
        <strain evidence="1 2">Y32</strain>
    </source>
</reference>
<dbReference type="EMBL" id="AVBF01000014">
    <property type="protein sequence ID" value="KGP73380.1"/>
    <property type="molecule type" value="Genomic_DNA"/>
</dbReference>